<accession>A0A5B7FTC6</accession>
<dbReference type="AlphaFoldDB" id="A0A5B7FTC6"/>
<reference evidence="1 2" key="1">
    <citation type="submission" date="2019-05" db="EMBL/GenBank/DDBJ databases">
        <title>Another draft genome of Portunus trituberculatus and its Hox gene families provides insights of decapod evolution.</title>
        <authorList>
            <person name="Jeong J.-H."/>
            <person name="Song I."/>
            <person name="Kim S."/>
            <person name="Choi T."/>
            <person name="Kim D."/>
            <person name="Ryu S."/>
            <person name="Kim W."/>
        </authorList>
    </citation>
    <scope>NUCLEOTIDE SEQUENCE [LARGE SCALE GENOMIC DNA]</scope>
    <source>
        <tissue evidence="1">Muscle</tissue>
    </source>
</reference>
<keyword evidence="2" id="KW-1185">Reference proteome</keyword>
<protein>
    <submittedName>
        <fullName evidence="1">Uncharacterized protein</fullName>
    </submittedName>
</protein>
<evidence type="ECO:0000313" key="2">
    <source>
        <dbReference type="Proteomes" id="UP000324222"/>
    </source>
</evidence>
<sequence>MRWLLFPEARLGSHARLICPPIVVRSCSVSRNRVKHVQTPQPVFRFTVPCALDGSTAAAQVEAVKLKITSKRVLPWFNPLIFRCFQSIPWERPELGQFPILSSRVAVLKYTRKTFVRLLKLELMRQCGQRHGEARRVWPQWCGVSVAEDTCRGPAEKLPRWAAAFLLGGAVGVMFGWGGTERPLRLPVVKPLAGHQSRRRKCP</sequence>
<name>A0A5B7FTC6_PORTR</name>
<organism evidence="1 2">
    <name type="scientific">Portunus trituberculatus</name>
    <name type="common">Swimming crab</name>
    <name type="synonym">Neptunus trituberculatus</name>
    <dbReference type="NCBI Taxonomy" id="210409"/>
    <lineage>
        <taxon>Eukaryota</taxon>
        <taxon>Metazoa</taxon>
        <taxon>Ecdysozoa</taxon>
        <taxon>Arthropoda</taxon>
        <taxon>Crustacea</taxon>
        <taxon>Multicrustacea</taxon>
        <taxon>Malacostraca</taxon>
        <taxon>Eumalacostraca</taxon>
        <taxon>Eucarida</taxon>
        <taxon>Decapoda</taxon>
        <taxon>Pleocyemata</taxon>
        <taxon>Brachyura</taxon>
        <taxon>Eubrachyura</taxon>
        <taxon>Portunoidea</taxon>
        <taxon>Portunidae</taxon>
        <taxon>Portuninae</taxon>
        <taxon>Portunus</taxon>
    </lineage>
</organism>
<evidence type="ECO:0000313" key="1">
    <source>
        <dbReference type="EMBL" id="MPC50691.1"/>
    </source>
</evidence>
<comment type="caution">
    <text evidence="1">The sequence shown here is derived from an EMBL/GenBank/DDBJ whole genome shotgun (WGS) entry which is preliminary data.</text>
</comment>
<dbReference type="Proteomes" id="UP000324222">
    <property type="component" value="Unassembled WGS sequence"/>
</dbReference>
<dbReference type="EMBL" id="VSRR010009666">
    <property type="protein sequence ID" value="MPC50691.1"/>
    <property type="molecule type" value="Genomic_DNA"/>
</dbReference>
<gene>
    <name evidence="1" type="ORF">E2C01_044520</name>
</gene>
<proteinExistence type="predicted"/>